<evidence type="ECO:0000256" key="2">
    <source>
        <dbReference type="ARBA" id="ARBA00006228"/>
    </source>
</evidence>
<evidence type="ECO:0000313" key="9">
    <source>
        <dbReference type="Proteomes" id="UP000626220"/>
    </source>
</evidence>
<evidence type="ECO:0000256" key="7">
    <source>
        <dbReference type="SAM" id="Phobius"/>
    </source>
</evidence>
<keyword evidence="4 7" id="KW-0812">Transmembrane</keyword>
<keyword evidence="9" id="KW-1185">Reference proteome</keyword>
<evidence type="ECO:0000256" key="4">
    <source>
        <dbReference type="ARBA" id="ARBA00022692"/>
    </source>
</evidence>
<evidence type="ECO:0000256" key="6">
    <source>
        <dbReference type="ARBA" id="ARBA00023136"/>
    </source>
</evidence>
<dbReference type="AlphaFoldDB" id="A0A8J3H012"/>
<evidence type="ECO:0000256" key="3">
    <source>
        <dbReference type="ARBA" id="ARBA00022475"/>
    </source>
</evidence>
<evidence type="ECO:0000256" key="1">
    <source>
        <dbReference type="ARBA" id="ARBA00004651"/>
    </source>
</evidence>
<protein>
    <submittedName>
        <fullName evidence="8">Sodium:proton antiporter</fullName>
    </submittedName>
</protein>
<keyword evidence="6 7" id="KW-0472">Membrane</keyword>
<dbReference type="PANTHER" id="PTHR34584">
    <property type="entry name" value="NA(+)/H(+) ANTIPORTER SUBUNIT E1"/>
    <property type="match status" value="1"/>
</dbReference>
<accession>A0A8J3H012</accession>
<organism evidence="8 9">
    <name type="scientific">Seohaeicola zhoushanensis</name>
    <dbReference type="NCBI Taxonomy" id="1569283"/>
    <lineage>
        <taxon>Bacteria</taxon>
        <taxon>Pseudomonadati</taxon>
        <taxon>Pseudomonadota</taxon>
        <taxon>Alphaproteobacteria</taxon>
        <taxon>Rhodobacterales</taxon>
        <taxon>Roseobacteraceae</taxon>
        <taxon>Seohaeicola</taxon>
    </lineage>
</organism>
<dbReference type="InterPro" id="IPR002758">
    <property type="entry name" value="Cation_antiport_E"/>
</dbReference>
<gene>
    <name evidence="8" type="ORF">GCM10017056_31750</name>
</gene>
<dbReference type="EMBL" id="BNCJ01000009">
    <property type="protein sequence ID" value="GHF57895.1"/>
    <property type="molecule type" value="Genomic_DNA"/>
</dbReference>
<reference evidence="8" key="2">
    <citation type="submission" date="2020-09" db="EMBL/GenBank/DDBJ databases">
        <authorList>
            <person name="Sun Q."/>
            <person name="Kim S."/>
        </authorList>
    </citation>
    <scope>NUCLEOTIDE SEQUENCE</scope>
    <source>
        <strain evidence="8">KCTC 42650</strain>
    </source>
</reference>
<keyword evidence="3" id="KW-1003">Cell membrane</keyword>
<comment type="caution">
    <text evidence="8">The sequence shown here is derived from an EMBL/GenBank/DDBJ whole genome shotgun (WGS) entry which is preliminary data.</text>
</comment>
<feature type="transmembrane region" description="Helical" evidence="7">
    <location>
        <begin position="20"/>
        <end position="40"/>
    </location>
</feature>
<name>A0A8J3H012_9RHOB</name>
<dbReference type="Pfam" id="PF01899">
    <property type="entry name" value="MNHE"/>
    <property type="match status" value="1"/>
</dbReference>
<dbReference type="Proteomes" id="UP000626220">
    <property type="component" value="Unassembled WGS sequence"/>
</dbReference>
<sequence>MRIIGTALILAAMWLLMSGLYKPLILGFGAASVLLVVFVLRRMDAIDGDRVQLRLKPLASLGYLIWLLKEIAKSNWVVTKIILKPSMPIRQHLFVVPLTQESDLGQTIFANSITLTPGTITVETEPGHFLVHALAYSDGDDDGLADMDRRVSAIEKRVAA</sequence>
<comment type="subcellular location">
    <subcellularLocation>
        <location evidence="1">Cell membrane</location>
        <topology evidence="1">Multi-pass membrane protein</topology>
    </subcellularLocation>
</comment>
<proteinExistence type="inferred from homology"/>
<comment type="similarity">
    <text evidence="2">Belongs to the CPA3 antiporters (TC 2.A.63) subunit E family.</text>
</comment>
<dbReference type="GO" id="GO:0005886">
    <property type="term" value="C:plasma membrane"/>
    <property type="evidence" value="ECO:0007669"/>
    <property type="project" value="UniProtKB-SubCell"/>
</dbReference>
<dbReference type="GO" id="GO:0008324">
    <property type="term" value="F:monoatomic cation transmembrane transporter activity"/>
    <property type="evidence" value="ECO:0007669"/>
    <property type="project" value="InterPro"/>
</dbReference>
<evidence type="ECO:0000313" key="8">
    <source>
        <dbReference type="EMBL" id="GHF57895.1"/>
    </source>
</evidence>
<dbReference type="PANTHER" id="PTHR34584:SF1">
    <property type="entry name" value="NA(+)_H(+) ANTIPORTER SUBUNIT E1"/>
    <property type="match status" value="1"/>
</dbReference>
<keyword evidence="5 7" id="KW-1133">Transmembrane helix</keyword>
<reference evidence="8" key="1">
    <citation type="journal article" date="2014" name="Int. J. Syst. Evol. Microbiol.">
        <title>Complete genome sequence of Corynebacterium casei LMG S-19264T (=DSM 44701T), isolated from a smear-ripened cheese.</title>
        <authorList>
            <consortium name="US DOE Joint Genome Institute (JGI-PGF)"/>
            <person name="Walter F."/>
            <person name="Albersmeier A."/>
            <person name="Kalinowski J."/>
            <person name="Ruckert C."/>
        </authorList>
    </citation>
    <scope>NUCLEOTIDE SEQUENCE</scope>
    <source>
        <strain evidence="8">KCTC 42650</strain>
    </source>
</reference>
<evidence type="ECO:0000256" key="5">
    <source>
        <dbReference type="ARBA" id="ARBA00022989"/>
    </source>
</evidence>